<sequence length="75" mass="9095">MIGTELEADSTRQIVVLRHPKSLWCSSYFLYVFVQGIRVIFLWNWYIVVFIIWTNVRVEENWPSTAFYSVWVYNL</sequence>
<keyword evidence="1" id="KW-0812">Transmembrane</keyword>
<evidence type="ECO:0000313" key="3">
    <source>
        <dbReference type="Proteomes" id="UP000593567"/>
    </source>
</evidence>
<dbReference type="Proteomes" id="UP000593567">
    <property type="component" value="Unassembled WGS sequence"/>
</dbReference>
<organism evidence="2 3">
    <name type="scientific">Bugula neritina</name>
    <name type="common">Brown bryozoan</name>
    <name type="synonym">Sertularia neritina</name>
    <dbReference type="NCBI Taxonomy" id="10212"/>
    <lineage>
        <taxon>Eukaryota</taxon>
        <taxon>Metazoa</taxon>
        <taxon>Spiralia</taxon>
        <taxon>Lophotrochozoa</taxon>
        <taxon>Bryozoa</taxon>
        <taxon>Gymnolaemata</taxon>
        <taxon>Cheilostomatida</taxon>
        <taxon>Flustrina</taxon>
        <taxon>Buguloidea</taxon>
        <taxon>Bugulidae</taxon>
        <taxon>Bugula</taxon>
    </lineage>
</organism>
<comment type="caution">
    <text evidence="2">The sequence shown here is derived from an EMBL/GenBank/DDBJ whole genome shotgun (WGS) entry which is preliminary data.</text>
</comment>
<keyword evidence="3" id="KW-1185">Reference proteome</keyword>
<keyword evidence="1" id="KW-1133">Transmembrane helix</keyword>
<evidence type="ECO:0000256" key="1">
    <source>
        <dbReference type="SAM" id="Phobius"/>
    </source>
</evidence>
<gene>
    <name evidence="2" type="ORF">EB796_006840</name>
</gene>
<feature type="transmembrane region" description="Helical" evidence="1">
    <location>
        <begin position="28"/>
        <end position="53"/>
    </location>
</feature>
<dbReference type="EMBL" id="VXIV02000982">
    <property type="protein sequence ID" value="KAF6034851.1"/>
    <property type="molecule type" value="Genomic_DNA"/>
</dbReference>
<reference evidence="2" key="1">
    <citation type="submission" date="2020-06" db="EMBL/GenBank/DDBJ databases">
        <title>Draft genome of Bugula neritina, a colonial animal packing powerful symbionts and potential medicines.</title>
        <authorList>
            <person name="Rayko M."/>
        </authorList>
    </citation>
    <scope>NUCLEOTIDE SEQUENCE [LARGE SCALE GENOMIC DNA]</scope>
    <source>
        <strain evidence="2">Kwan_BN1</strain>
    </source>
</reference>
<protein>
    <submittedName>
        <fullName evidence="2">Uncharacterized protein</fullName>
    </submittedName>
</protein>
<keyword evidence="1" id="KW-0472">Membrane</keyword>
<dbReference type="AlphaFoldDB" id="A0A7J7KAI1"/>
<proteinExistence type="predicted"/>
<evidence type="ECO:0000313" key="2">
    <source>
        <dbReference type="EMBL" id="KAF6034851.1"/>
    </source>
</evidence>
<name>A0A7J7KAI1_BUGNE</name>
<accession>A0A7J7KAI1</accession>